<dbReference type="EMBL" id="CP044399">
    <property type="protein sequence ID" value="QFI38706.1"/>
    <property type="molecule type" value="Genomic_DNA"/>
</dbReference>
<evidence type="ECO:0000256" key="5">
    <source>
        <dbReference type="SAM" id="MobiDB-lite"/>
    </source>
</evidence>
<dbReference type="CDD" id="cd20298">
    <property type="entry name" value="cupin_UAH"/>
    <property type="match status" value="1"/>
</dbReference>
<dbReference type="GO" id="GO:0050385">
    <property type="term" value="F:ureidoglycolate lyase activity"/>
    <property type="evidence" value="ECO:0007669"/>
    <property type="project" value="UniProtKB-EC"/>
</dbReference>
<dbReference type="GO" id="GO:0000256">
    <property type="term" value="P:allantoin catabolic process"/>
    <property type="evidence" value="ECO:0007669"/>
    <property type="project" value="InterPro"/>
</dbReference>
<dbReference type="GO" id="GO:0004848">
    <property type="term" value="F:ureidoglycolate hydrolase activity"/>
    <property type="evidence" value="ECO:0007669"/>
    <property type="project" value="InterPro"/>
</dbReference>
<feature type="compositionally biased region" description="Low complexity" evidence="5">
    <location>
        <begin position="9"/>
        <end position="20"/>
    </location>
</feature>
<evidence type="ECO:0000256" key="3">
    <source>
        <dbReference type="ARBA" id="ARBA00023239"/>
    </source>
</evidence>
<gene>
    <name evidence="6" type="ORF">FR932_13015</name>
</gene>
<dbReference type="InterPro" id="IPR007247">
    <property type="entry name" value="Ureidogly_lyase"/>
</dbReference>
<dbReference type="Gene3D" id="2.60.120.480">
    <property type="entry name" value="Ureidoglycolate hydrolase"/>
    <property type="match status" value="1"/>
</dbReference>
<dbReference type="RefSeq" id="WP_019439543.1">
    <property type="nucleotide sequence ID" value="NZ_ALOE01000002.1"/>
</dbReference>
<evidence type="ECO:0000256" key="2">
    <source>
        <dbReference type="ARBA" id="ARBA00022631"/>
    </source>
</evidence>
<dbReference type="AlphaFoldDB" id="A0A5J6WKL0"/>
<comment type="subunit">
    <text evidence="1">Homodimer.</text>
</comment>
<sequence length="243" mass="27104">MTSTATTANPNIDSNSNSNNEPYAVSNTAPNYLNPDIASDLALLDIPIIKATPESLKGYGFFVDEPDTFDIEITRWPAQGWRKVDEDTGDEGGVTEGTFISSWKGDYLFGRNKAVDGHYIIGYNQRPEIAVDNHNDKPSQLILWHANYHPDGGQMFYPKSNQPFLLPLALPGDDVKPQDFVCFYFNGDRGAYIHANIWHEGVFAIEGEQEFADKQGAVHARISVDFGKEFNCLLRVDLTQLPT</sequence>
<keyword evidence="3" id="KW-0456">Lyase</keyword>
<evidence type="ECO:0000256" key="4">
    <source>
        <dbReference type="ARBA" id="ARBA00047684"/>
    </source>
</evidence>
<dbReference type="KEGG" id="mmaa:FR932_13015"/>
<dbReference type="InterPro" id="IPR047233">
    <property type="entry name" value="UAH_cupin"/>
</dbReference>
<dbReference type="SUPFAM" id="SSF51182">
    <property type="entry name" value="RmlC-like cupins"/>
    <property type="match status" value="1"/>
</dbReference>
<proteinExistence type="predicted"/>
<organism evidence="6 7">
    <name type="scientific">Moritella marina ATCC 15381</name>
    <dbReference type="NCBI Taxonomy" id="1202962"/>
    <lineage>
        <taxon>Bacteria</taxon>
        <taxon>Pseudomonadati</taxon>
        <taxon>Pseudomonadota</taxon>
        <taxon>Gammaproteobacteria</taxon>
        <taxon>Alteromonadales</taxon>
        <taxon>Moritellaceae</taxon>
        <taxon>Moritella</taxon>
    </lineage>
</organism>
<dbReference type="Pfam" id="PF04115">
    <property type="entry name" value="Ureidogly_lyase"/>
    <property type="match status" value="1"/>
</dbReference>
<feature type="region of interest" description="Disordered" evidence="5">
    <location>
        <begin position="1"/>
        <end position="27"/>
    </location>
</feature>
<accession>A0A5J6WKL0</accession>
<reference evidence="6 7" key="1">
    <citation type="submission" date="2019-09" db="EMBL/GenBank/DDBJ databases">
        <title>Hybrid Assembly of the complete Genome of the Deep-Sea Bacterium Moritella marina from long Nanopore and Illumina reads.</title>
        <authorList>
            <person name="Magin S."/>
            <person name="Georgoulis A."/>
            <person name="Papadimitriou K."/>
            <person name="Iliakis G."/>
            <person name="Vorgias C.E."/>
        </authorList>
    </citation>
    <scope>NUCLEOTIDE SEQUENCE [LARGE SCALE GENOMIC DNA]</scope>
    <source>
        <strain evidence="6 7">MP-1</strain>
    </source>
</reference>
<keyword evidence="7" id="KW-1185">Reference proteome</keyword>
<evidence type="ECO:0000256" key="1">
    <source>
        <dbReference type="ARBA" id="ARBA00011738"/>
    </source>
</evidence>
<comment type="catalytic activity">
    <reaction evidence="4">
        <text>(S)-ureidoglycolate = urea + glyoxylate</text>
        <dbReference type="Rhea" id="RHEA:11304"/>
        <dbReference type="ChEBI" id="CHEBI:16199"/>
        <dbReference type="ChEBI" id="CHEBI:36655"/>
        <dbReference type="ChEBI" id="CHEBI:57296"/>
        <dbReference type="EC" id="4.3.2.3"/>
    </reaction>
</comment>
<dbReference type="InterPro" id="IPR011051">
    <property type="entry name" value="RmlC_Cupin_sf"/>
</dbReference>
<dbReference type="OrthoDB" id="465068at2"/>
<protein>
    <submittedName>
        <fullName evidence="6">Ureidoglycolate hydrolase</fullName>
    </submittedName>
</protein>
<keyword evidence="6" id="KW-0378">Hydrolase</keyword>
<evidence type="ECO:0000313" key="7">
    <source>
        <dbReference type="Proteomes" id="UP000327424"/>
    </source>
</evidence>
<keyword evidence="2" id="KW-0659">Purine metabolism</keyword>
<evidence type="ECO:0000313" key="6">
    <source>
        <dbReference type="EMBL" id="QFI38706.1"/>
    </source>
</evidence>
<dbReference type="InterPro" id="IPR024060">
    <property type="entry name" value="Ureidoglycolate_lyase_dom_sf"/>
</dbReference>
<name>A0A5J6WKL0_MORMI</name>
<dbReference type="GO" id="GO:0006144">
    <property type="term" value="P:purine nucleobase metabolic process"/>
    <property type="evidence" value="ECO:0007669"/>
    <property type="project" value="UniProtKB-KW"/>
</dbReference>
<dbReference type="Proteomes" id="UP000327424">
    <property type="component" value="Chromosome"/>
</dbReference>